<keyword evidence="5" id="KW-0812">Transmembrane</keyword>
<evidence type="ECO:0000256" key="14">
    <source>
        <dbReference type="SAM" id="SignalP"/>
    </source>
</evidence>
<sequence length="1161" mass="132937">MFSIFGLLLLLYNSLGQHQGVEKALRKLKESVDRFEFNFHKAVLEEYGQIGMVKSALEERAERHFNLLDQTNIDFPAAVIQTEKRIENFFASKVGALRRLASAAEKEALKVNIDEELPISLTDKECSRNLRQLNKNSVKNAQIWERINKGELQQRSGVHVAIESYKCSGEVVRDLNWTGQQQLERQMIENIKLDSSIMRQYIGTYSGLTRIFPGFKWDYGTEQFGVDLFDPRFRPWFISSESSPRDVLFLLDLSGSAKGMSAHLIKTAVGAVLQTLTPNDFFSGIWYNSRRERVLDNCTGTFDSFVQATSGNKLLFRRLLDRVEERDQASLPAALEMAFDEFFRSTKNKGNNNNASSPPKRSGGHNIVLLFTDGIEFWPAEVVQKLQKEHPSAEPIRVFGHSVGHGRDAQAAISWLNCWTHAGLSQAVIGSIAEVRMKARDHLKKLNEILALAYRDKAANPENRQITWTPPYMDAQKGGPVLTLSMPLLGNQPNIYNYLDFAKINLTNSSQQNIHLDGFMGIAAIDIAFETIGKILSLEGEFDLTQAYAFIVDNNGLTYFHPRLKTPPAEIFNVRRTLCHRTSTLIRSNVRVPFSRADEFIQQQMGYIDSIPHTDILKLLELDEKEREREEGDKLLIKFRENLIFGKCSQTLEDDKRQFRCFPIPDTPLIAGFVLRKGRPKIILRGQPEMENPFELSERLKSSFDGNRKNIKQINSQSIIPSSTGLLLRDDQLQQFSMSTELSRFKPLKQFNYLLELLPSTSSIGSLLLSHLSALALNELIPLWSNKLEKKWENVDLCLNENLIKQKQISTTTFIRTFLEFKSTAILGYPGIVAVFPKCKVSSIRSFLHNSFENDDGYDNNVIVHFDTEKELINVEQSVGVVDPSRSNSLARIGAQLRSNYLHQKFQLALKTKTENGWTECSTTNKQHSNRNCLLLNSDSFVLASNQNSEFIPLHLSQIEPELFNEFLERELIKKITWRNPNSLCPMILETSRLRQQQQQFSLLQQQNLDNSLYYSSSLLINYSPFLQFLTFLFSWLDFLIPSFHVFATKTTQTDQFIPLENIECDDEAINSQPKEMLEHCIIEKTKFRIKLKEKQKGGSTTPFWIREKRCNRTVGLLPFTNSNLYLLIFDGECYNKEKSFSSSIPLFNSNIRGKENLKKK</sequence>
<evidence type="ECO:0000256" key="12">
    <source>
        <dbReference type="ARBA" id="ARBA00023180"/>
    </source>
</evidence>
<evidence type="ECO:0000259" key="15">
    <source>
        <dbReference type="PROSITE" id="PS50234"/>
    </source>
</evidence>
<evidence type="ECO:0000256" key="9">
    <source>
        <dbReference type="ARBA" id="ARBA00022989"/>
    </source>
</evidence>
<evidence type="ECO:0000256" key="13">
    <source>
        <dbReference type="ARBA" id="ARBA00023303"/>
    </source>
</evidence>
<keyword evidence="4" id="KW-0107">Calcium channel</keyword>
<evidence type="ECO:0000256" key="10">
    <source>
        <dbReference type="ARBA" id="ARBA00023065"/>
    </source>
</evidence>
<comment type="caution">
    <text evidence="16">The sequence shown here is derived from an EMBL/GenBank/DDBJ whole genome shotgun (WGS) entry which is preliminary data.</text>
</comment>
<keyword evidence="3" id="KW-0109">Calcium transport</keyword>
<gene>
    <name evidence="16" type="ORF">MENT_LOCUS17777</name>
</gene>
<evidence type="ECO:0000256" key="2">
    <source>
        <dbReference type="ARBA" id="ARBA00022448"/>
    </source>
</evidence>
<dbReference type="Gene3D" id="3.40.50.410">
    <property type="entry name" value="von Willebrand factor, type A domain"/>
    <property type="match status" value="1"/>
</dbReference>
<keyword evidence="8" id="KW-0851">Voltage-gated channel</keyword>
<evidence type="ECO:0000256" key="1">
    <source>
        <dbReference type="ARBA" id="ARBA00004479"/>
    </source>
</evidence>
<keyword evidence="7" id="KW-0106">Calcium</keyword>
<evidence type="ECO:0000256" key="5">
    <source>
        <dbReference type="ARBA" id="ARBA00022692"/>
    </source>
</evidence>
<keyword evidence="2" id="KW-0813">Transport</keyword>
<keyword evidence="10" id="KW-0406">Ion transport</keyword>
<evidence type="ECO:0000256" key="3">
    <source>
        <dbReference type="ARBA" id="ARBA00022568"/>
    </source>
</evidence>
<dbReference type="PANTHER" id="PTHR10166">
    <property type="entry name" value="VOLTAGE-DEPENDENT CALCIUM CHANNEL SUBUNIT ALPHA-2/DELTA-RELATED"/>
    <property type="match status" value="1"/>
</dbReference>
<dbReference type="AlphaFoldDB" id="A0A6V7UVL1"/>
<protein>
    <recommendedName>
        <fullName evidence="15">VWFA domain-containing protein</fullName>
    </recommendedName>
</protein>
<evidence type="ECO:0000256" key="4">
    <source>
        <dbReference type="ARBA" id="ARBA00022673"/>
    </source>
</evidence>
<dbReference type="PANTHER" id="PTHR10166:SF65">
    <property type="entry name" value="VWFA DOMAIN-CONTAINING PROTEIN"/>
    <property type="match status" value="1"/>
</dbReference>
<evidence type="ECO:0000256" key="11">
    <source>
        <dbReference type="ARBA" id="ARBA00023136"/>
    </source>
</evidence>
<dbReference type="OrthoDB" id="10054666at2759"/>
<dbReference type="GO" id="GO:0005891">
    <property type="term" value="C:voltage-gated calcium channel complex"/>
    <property type="evidence" value="ECO:0007669"/>
    <property type="project" value="TreeGrafter"/>
</dbReference>
<feature type="chain" id="PRO_5028307609" description="VWFA domain-containing protein" evidence="14">
    <location>
        <begin position="17"/>
        <end position="1161"/>
    </location>
</feature>
<organism evidence="16 17">
    <name type="scientific">Meloidogyne enterolobii</name>
    <name type="common">Root-knot nematode worm</name>
    <name type="synonym">Meloidogyne mayaguensis</name>
    <dbReference type="NCBI Taxonomy" id="390850"/>
    <lineage>
        <taxon>Eukaryota</taxon>
        <taxon>Metazoa</taxon>
        <taxon>Ecdysozoa</taxon>
        <taxon>Nematoda</taxon>
        <taxon>Chromadorea</taxon>
        <taxon>Rhabditida</taxon>
        <taxon>Tylenchina</taxon>
        <taxon>Tylenchomorpha</taxon>
        <taxon>Tylenchoidea</taxon>
        <taxon>Meloidogynidae</taxon>
        <taxon>Meloidogyninae</taxon>
        <taxon>Meloidogyne</taxon>
    </lineage>
</organism>
<keyword evidence="6 14" id="KW-0732">Signal</keyword>
<dbReference type="InterPro" id="IPR051173">
    <property type="entry name" value="Ca_channel_alpha-2/delta"/>
</dbReference>
<evidence type="ECO:0000256" key="7">
    <source>
        <dbReference type="ARBA" id="ARBA00022837"/>
    </source>
</evidence>
<dbReference type="Proteomes" id="UP000580250">
    <property type="component" value="Unassembled WGS sequence"/>
</dbReference>
<reference evidence="16 17" key="1">
    <citation type="submission" date="2020-08" db="EMBL/GenBank/DDBJ databases">
        <authorList>
            <person name="Koutsovoulos G."/>
            <person name="Danchin GJ E."/>
        </authorList>
    </citation>
    <scope>NUCLEOTIDE SEQUENCE [LARGE SCALE GENOMIC DNA]</scope>
</reference>
<dbReference type="InterPro" id="IPR013608">
    <property type="entry name" value="VWA_N"/>
</dbReference>
<keyword evidence="9" id="KW-1133">Transmembrane helix</keyword>
<evidence type="ECO:0000256" key="6">
    <source>
        <dbReference type="ARBA" id="ARBA00022729"/>
    </source>
</evidence>
<evidence type="ECO:0000256" key="8">
    <source>
        <dbReference type="ARBA" id="ARBA00022882"/>
    </source>
</evidence>
<feature type="signal peptide" evidence="14">
    <location>
        <begin position="1"/>
        <end position="16"/>
    </location>
</feature>
<keyword evidence="13" id="KW-0407">Ion channel</keyword>
<comment type="subcellular location">
    <subcellularLocation>
        <location evidence="1">Membrane</location>
        <topology evidence="1">Single-pass type I membrane protein</topology>
    </subcellularLocation>
</comment>
<dbReference type="PROSITE" id="PS50234">
    <property type="entry name" value="VWFA"/>
    <property type="match status" value="1"/>
</dbReference>
<dbReference type="EMBL" id="CAJEWN010000117">
    <property type="protein sequence ID" value="CAD2166353.1"/>
    <property type="molecule type" value="Genomic_DNA"/>
</dbReference>
<accession>A0A6V7UVL1</accession>
<keyword evidence="12" id="KW-0325">Glycoprotein</keyword>
<evidence type="ECO:0000313" key="17">
    <source>
        <dbReference type="Proteomes" id="UP000580250"/>
    </source>
</evidence>
<name>A0A6V7UVL1_MELEN</name>
<dbReference type="GO" id="GO:0005245">
    <property type="term" value="F:voltage-gated calcium channel activity"/>
    <property type="evidence" value="ECO:0007669"/>
    <property type="project" value="TreeGrafter"/>
</dbReference>
<dbReference type="InterPro" id="IPR002035">
    <property type="entry name" value="VWF_A"/>
</dbReference>
<keyword evidence="11" id="KW-0472">Membrane</keyword>
<dbReference type="InterPro" id="IPR036465">
    <property type="entry name" value="vWFA_dom_sf"/>
</dbReference>
<evidence type="ECO:0000313" key="16">
    <source>
        <dbReference type="EMBL" id="CAD2166353.1"/>
    </source>
</evidence>
<dbReference type="Pfam" id="PF08399">
    <property type="entry name" value="VWA_N"/>
    <property type="match status" value="1"/>
</dbReference>
<dbReference type="SMART" id="SM00327">
    <property type="entry name" value="VWA"/>
    <property type="match status" value="1"/>
</dbReference>
<proteinExistence type="predicted"/>
<feature type="domain" description="VWFA" evidence="15">
    <location>
        <begin position="246"/>
        <end position="404"/>
    </location>
</feature>
<dbReference type="SUPFAM" id="SSF53300">
    <property type="entry name" value="vWA-like"/>
    <property type="match status" value="1"/>
</dbReference>